<protein>
    <submittedName>
        <fullName evidence="2">Uncharacterized protein</fullName>
    </submittedName>
</protein>
<feature type="region of interest" description="Disordered" evidence="1">
    <location>
        <begin position="47"/>
        <end position="80"/>
    </location>
</feature>
<reference evidence="3" key="1">
    <citation type="journal article" date="2023" name="Arch. Microbiol.">
        <title>Desulfoferula mesophilus gen. nov. sp. nov., a mesophilic sulfate-reducing bacterium isolated from a brackish lake sediment.</title>
        <authorList>
            <person name="Watanabe T."/>
            <person name="Yabe T."/>
            <person name="Tsuji J.M."/>
            <person name="Fukui M."/>
        </authorList>
    </citation>
    <scope>NUCLEOTIDE SEQUENCE [LARGE SCALE GENOMIC DNA]</scope>
    <source>
        <strain evidence="3">12FAK</strain>
    </source>
</reference>
<dbReference type="Proteomes" id="UP001366166">
    <property type="component" value="Chromosome"/>
</dbReference>
<evidence type="ECO:0000256" key="1">
    <source>
        <dbReference type="SAM" id="MobiDB-lite"/>
    </source>
</evidence>
<sequence>MLQWSLDEAPAGAQRWGAQKYFLARSPGLRMGAGGAKIVFYLPKREKAHGQGQGGDHLQDPRLRPLPGGQGVFRGAGVSH</sequence>
<name>A0AAU9ET97_9BACT</name>
<keyword evidence="3" id="KW-1185">Reference proteome</keyword>
<dbReference type="KEGG" id="dmp:FAK_01140"/>
<accession>A0AAU9ET97</accession>
<dbReference type="EMBL" id="AP028679">
    <property type="protein sequence ID" value="BEQ13048.1"/>
    <property type="molecule type" value="Genomic_DNA"/>
</dbReference>
<evidence type="ECO:0000313" key="3">
    <source>
        <dbReference type="Proteomes" id="UP001366166"/>
    </source>
</evidence>
<gene>
    <name evidence="2" type="ORF">FAK_01140</name>
</gene>
<evidence type="ECO:0000313" key="2">
    <source>
        <dbReference type="EMBL" id="BEQ13048.1"/>
    </source>
</evidence>
<organism evidence="2 3">
    <name type="scientific">Desulfoferula mesophila</name>
    <dbReference type="NCBI Taxonomy" id="3058419"/>
    <lineage>
        <taxon>Bacteria</taxon>
        <taxon>Pseudomonadati</taxon>
        <taxon>Thermodesulfobacteriota</taxon>
        <taxon>Desulfarculia</taxon>
        <taxon>Desulfarculales</taxon>
        <taxon>Desulfarculaceae</taxon>
        <taxon>Desulfoferula</taxon>
    </lineage>
</organism>
<proteinExistence type="predicted"/>
<dbReference type="AlphaFoldDB" id="A0AAU9ET97"/>